<name>A0A9W3X7K7_BACTU</name>
<reference evidence="2 3" key="1">
    <citation type="submission" date="2016-02" db="EMBL/GenBank/DDBJ databases">
        <title>Comparative analysis of three nematocidal Bacillus thuringiensis strains.</title>
        <authorList>
            <person name="Hollensteiner J."/>
            <person name="Kloesener M."/>
            <person name="Bunk B."/>
            <person name="Sproeer C."/>
            <person name="Rosenstiel P."/>
            <person name="Schulte-Iserlohe R."/>
            <person name="Schulenburg H."/>
            <person name="Liesegang H."/>
        </authorList>
    </citation>
    <scope>NUCLEOTIDE SEQUENCE [LARGE SCALE GENOMIC DNA]</scope>
    <source>
        <strain evidence="2 3">Bt18247</strain>
    </source>
</reference>
<dbReference type="Proteomes" id="UP000192743">
    <property type="component" value="Chromosome"/>
</dbReference>
<keyword evidence="1" id="KW-1133">Transmembrane helix</keyword>
<dbReference type="AlphaFoldDB" id="A0A9W3X7K7"/>
<dbReference type="EMBL" id="CP015250">
    <property type="protein sequence ID" value="AOM09816.1"/>
    <property type="molecule type" value="Genomic_DNA"/>
</dbReference>
<gene>
    <name evidence="2" type="ORF">BTI247_14070</name>
</gene>
<evidence type="ECO:0000313" key="2">
    <source>
        <dbReference type="EMBL" id="AOM09816.1"/>
    </source>
</evidence>
<evidence type="ECO:0000256" key="1">
    <source>
        <dbReference type="SAM" id="Phobius"/>
    </source>
</evidence>
<evidence type="ECO:0000313" key="3">
    <source>
        <dbReference type="Proteomes" id="UP000192743"/>
    </source>
</evidence>
<proteinExistence type="predicted"/>
<dbReference type="Pfam" id="PF20225">
    <property type="entry name" value="DUF6584"/>
    <property type="match status" value="1"/>
</dbReference>
<keyword evidence="1" id="KW-0472">Membrane</keyword>
<dbReference type="InterPro" id="IPR046491">
    <property type="entry name" value="DUF6584"/>
</dbReference>
<organism evidence="2 3">
    <name type="scientific">Bacillus thuringiensis Bt18247</name>
    <dbReference type="NCBI Taxonomy" id="1423143"/>
    <lineage>
        <taxon>Bacteria</taxon>
        <taxon>Bacillati</taxon>
        <taxon>Bacillota</taxon>
        <taxon>Bacilli</taxon>
        <taxon>Bacillales</taxon>
        <taxon>Bacillaceae</taxon>
        <taxon>Bacillus</taxon>
        <taxon>Bacillus cereus group</taxon>
    </lineage>
</organism>
<keyword evidence="1" id="KW-0812">Transmembrane</keyword>
<accession>A0A9W3X7K7</accession>
<feature type="transmembrane region" description="Helical" evidence="1">
    <location>
        <begin position="136"/>
        <end position="163"/>
    </location>
</feature>
<protein>
    <submittedName>
        <fullName evidence="2">Uncharacterized protein</fullName>
    </submittedName>
</protein>
<dbReference type="RefSeq" id="WP_069355198.1">
    <property type="nucleotide sequence ID" value="NZ_CP015250.1"/>
</dbReference>
<sequence>MNNKIPRKTLKRIEEDIENNNLGKARDRLHGLIFTYPNELHLRKQLGDIYYTLQYPEMAGRYWYLEKHKTDIMHESCLLFETSMGNNPHHIARALKFKGDSNHLKGLYKDQPLSSVQKKVAEELIYEYKETWQDKLVPFGCLAFLACLLFSAIVGLFTIWNWIFEL</sequence>